<protein>
    <submittedName>
        <fullName evidence="2">Uncharacterized protein</fullName>
    </submittedName>
</protein>
<keyword evidence="1" id="KW-0812">Transmembrane</keyword>
<gene>
    <name evidence="2" type="ORF">LDG_7698</name>
</gene>
<organism evidence="2 3">
    <name type="scientific">Legionella drancourtii LLAP12</name>
    <dbReference type="NCBI Taxonomy" id="658187"/>
    <lineage>
        <taxon>Bacteria</taxon>
        <taxon>Pseudomonadati</taxon>
        <taxon>Pseudomonadota</taxon>
        <taxon>Gammaproteobacteria</taxon>
        <taxon>Legionellales</taxon>
        <taxon>Legionellaceae</taxon>
        <taxon>Legionella</taxon>
    </lineage>
</organism>
<name>G9EQZ4_9GAMM</name>
<keyword evidence="1" id="KW-1133">Transmembrane helix</keyword>
<dbReference type="EMBL" id="JH413832">
    <property type="protein sequence ID" value="EHL30365.1"/>
    <property type="molecule type" value="Genomic_DNA"/>
</dbReference>
<reference evidence="2 3" key="1">
    <citation type="journal article" date="2011" name="BMC Genomics">
        <title>Insight into cross-talk between intra-amoebal pathogens.</title>
        <authorList>
            <person name="Gimenez G."/>
            <person name="Bertelli C."/>
            <person name="Moliner C."/>
            <person name="Robert C."/>
            <person name="Raoult D."/>
            <person name="Fournier P.E."/>
            <person name="Greub G."/>
        </authorList>
    </citation>
    <scope>NUCLEOTIDE SEQUENCE [LARGE SCALE GENOMIC DNA]</scope>
    <source>
        <strain evidence="2 3">LLAP12</strain>
    </source>
</reference>
<evidence type="ECO:0000313" key="2">
    <source>
        <dbReference type="EMBL" id="EHL30365.1"/>
    </source>
</evidence>
<proteinExistence type="predicted"/>
<evidence type="ECO:0000256" key="1">
    <source>
        <dbReference type="SAM" id="Phobius"/>
    </source>
</evidence>
<keyword evidence="1" id="KW-0472">Membrane</keyword>
<feature type="transmembrane region" description="Helical" evidence="1">
    <location>
        <begin position="15"/>
        <end position="33"/>
    </location>
</feature>
<dbReference type="STRING" id="658187.LDG_7698"/>
<dbReference type="Proteomes" id="UP000002770">
    <property type="component" value="Unassembled WGS sequence"/>
</dbReference>
<dbReference type="AlphaFoldDB" id="G9EQZ4"/>
<sequence length="48" mass="5432">MAQEDRPKAQSPTTANLILLFIIIPLSYNCSYLQLSTKFKKTLAVYVV</sequence>
<dbReference type="InParanoid" id="G9EQZ4"/>
<evidence type="ECO:0000313" key="3">
    <source>
        <dbReference type="Proteomes" id="UP000002770"/>
    </source>
</evidence>
<dbReference type="HOGENOM" id="CLU_3154351_0_0_6"/>
<accession>G9EQZ4</accession>
<keyword evidence="3" id="KW-1185">Reference proteome</keyword>